<proteinExistence type="predicted"/>
<evidence type="ECO:0008006" key="3">
    <source>
        <dbReference type="Google" id="ProtNLM"/>
    </source>
</evidence>
<accession>A0A6J4QAJ6</accession>
<feature type="region of interest" description="Disordered" evidence="1">
    <location>
        <begin position="22"/>
        <end position="43"/>
    </location>
</feature>
<sequence>MSTPVDVRLLCRSWLRSRREDSEAEEVYRPAESTAPRRERSVSGYQFNADGTVKRVVTGMTDVPAVTSGVWQVDDEHPDRVRLVVGGQQQVLEIADLTADRLAVRRMSPAGD</sequence>
<evidence type="ECO:0000313" key="2">
    <source>
        <dbReference type="EMBL" id="CAA9437574.1"/>
    </source>
</evidence>
<name>A0A6J4QAJ6_9PSEU</name>
<dbReference type="EMBL" id="CADCUS010000521">
    <property type="protein sequence ID" value="CAA9437574.1"/>
    <property type="molecule type" value="Genomic_DNA"/>
</dbReference>
<dbReference type="AlphaFoldDB" id="A0A6J4QAJ6"/>
<reference evidence="2" key="1">
    <citation type="submission" date="2020-02" db="EMBL/GenBank/DDBJ databases">
        <authorList>
            <person name="Meier V. D."/>
        </authorList>
    </citation>
    <scope>NUCLEOTIDE SEQUENCE</scope>
    <source>
        <strain evidence="2">AVDCRST_MAG66</strain>
    </source>
</reference>
<protein>
    <recommendedName>
        <fullName evidence="3">Lipocalin-like domain-containing protein</fullName>
    </recommendedName>
</protein>
<organism evidence="2">
    <name type="scientific">uncultured Pseudonocardia sp</name>
    <dbReference type="NCBI Taxonomy" id="211455"/>
    <lineage>
        <taxon>Bacteria</taxon>
        <taxon>Bacillati</taxon>
        <taxon>Actinomycetota</taxon>
        <taxon>Actinomycetes</taxon>
        <taxon>Pseudonocardiales</taxon>
        <taxon>Pseudonocardiaceae</taxon>
        <taxon>Pseudonocardia</taxon>
        <taxon>environmental samples</taxon>
    </lineage>
</organism>
<feature type="compositionally biased region" description="Basic and acidic residues" evidence="1">
    <location>
        <begin position="22"/>
        <end position="41"/>
    </location>
</feature>
<gene>
    <name evidence="2" type="ORF">AVDCRST_MAG66-3754</name>
</gene>
<evidence type="ECO:0000256" key="1">
    <source>
        <dbReference type="SAM" id="MobiDB-lite"/>
    </source>
</evidence>